<name>R4X455_9BURK</name>
<reference evidence="9 10" key="1">
    <citation type="journal article" date="2013" name="Genome Announc.">
        <title>Complete Genome Sequence of Burkholderia sp. Strain RPE64, Bacterial Symbiont of the Bean Bug Riptortus pedestris.</title>
        <authorList>
            <person name="Shibata T.F."/>
            <person name="Maeda T."/>
            <person name="Nikoh N."/>
            <person name="Yamaguchi K."/>
            <person name="Oshima K."/>
            <person name="Hattori M."/>
            <person name="Nishiyama T."/>
            <person name="Hasebe M."/>
            <person name="Fukatsu T."/>
            <person name="Kikuchi Y."/>
            <person name="Shigenobu S."/>
        </authorList>
    </citation>
    <scope>NUCLEOTIDE SEQUENCE [LARGE SCALE GENOMIC DNA]</scope>
    <source>
        <plasmid evidence="9 10">p1</plasmid>
    </source>
</reference>
<evidence type="ECO:0000256" key="3">
    <source>
        <dbReference type="ARBA" id="ARBA00022448"/>
    </source>
</evidence>
<proteinExistence type="inferred from homology"/>
<sequence>MKHRDERIQKASAIAHSGDNAMQPTFSAVAQPLASPDIRVDTTPGAQISARMDRLPITKHLWMLVLLISLGGFFEIYDLIFTGYIAPGMAKSGLLQTTTHAFFGFTGIAGFIAATFAGLFIGTFFFGWLPDRYGRRSVFTVSLLWYSIGSAIMAFQTTPEGVIFWRFVTGIGVGVEIITIDSYVTELVPQHMRGRAMAFNQMVMFAAAPVAAILSYWLVPEIVFGLDGWRVVVLAGSVGAVVVWFIRRAVPESPRWLAMHGKIEESERIVSRIERAVERESGAALPPPAPVVEQPAHRRASLGELFNAPYRSRLIMLIVFNLCQAIGYYGFANWVPTLLIGQGVTVTKSLLYSFVIAFALPIGPLLAMLYADRVQRKWLIVGGALVVIASGLAFGQMKSPVALIALGVLISLAGQTISVCYHAYQTELFPTAVRCRASGIVYSASRLGAMMSGFIIAFLLKDFGVPGVFIGITVCMLLVALAIGLFGPKTNGLRLEELNR</sequence>
<feature type="transmembrane region" description="Helical" evidence="7">
    <location>
        <begin position="436"/>
        <end position="460"/>
    </location>
</feature>
<dbReference type="EMBL" id="AP013061">
    <property type="protein sequence ID" value="BAN27002.1"/>
    <property type="molecule type" value="Genomic_DNA"/>
</dbReference>
<reference evidence="9 10" key="2">
    <citation type="journal article" date="2018" name="Int. J. Syst. Evol. Microbiol.">
        <title>Burkholderia insecticola sp. nov., a gut symbiotic bacterium of the bean bug Riptortus pedestris.</title>
        <authorList>
            <person name="Takeshita K."/>
            <person name="Tamaki H."/>
            <person name="Ohbayashi T."/>
            <person name="Meng X.-Y."/>
            <person name="Sone T."/>
            <person name="Mitani Y."/>
            <person name="Peeters C."/>
            <person name="Kikuchi Y."/>
            <person name="Vandamme P."/>
        </authorList>
    </citation>
    <scope>NUCLEOTIDE SEQUENCE [LARGE SCALE GENOMIC DNA]</scope>
    <source>
        <strain evidence="9">RPE64</strain>
        <plasmid evidence="9 10">p1</plasmid>
    </source>
</reference>
<keyword evidence="9" id="KW-0614">Plasmid</keyword>
<feature type="transmembrane region" description="Helical" evidence="7">
    <location>
        <begin position="196"/>
        <end position="217"/>
    </location>
</feature>
<dbReference type="CDD" id="cd17316">
    <property type="entry name" value="MFS_SV2_like"/>
    <property type="match status" value="1"/>
</dbReference>
<accession>R4X455</accession>
<evidence type="ECO:0000313" key="10">
    <source>
        <dbReference type="Proteomes" id="UP000013966"/>
    </source>
</evidence>
<dbReference type="InterPro" id="IPR036259">
    <property type="entry name" value="MFS_trans_sf"/>
</dbReference>
<organism evidence="9 10">
    <name type="scientific">Caballeronia insecticola</name>
    <dbReference type="NCBI Taxonomy" id="758793"/>
    <lineage>
        <taxon>Bacteria</taxon>
        <taxon>Pseudomonadati</taxon>
        <taxon>Pseudomonadota</taxon>
        <taxon>Betaproteobacteria</taxon>
        <taxon>Burkholderiales</taxon>
        <taxon>Burkholderiaceae</taxon>
        <taxon>Caballeronia</taxon>
    </lineage>
</organism>
<dbReference type="InterPro" id="IPR005828">
    <property type="entry name" value="MFS_sugar_transport-like"/>
</dbReference>
<dbReference type="InterPro" id="IPR005829">
    <property type="entry name" value="Sugar_transporter_CS"/>
</dbReference>
<evidence type="ECO:0000256" key="4">
    <source>
        <dbReference type="ARBA" id="ARBA00022692"/>
    </source>
</evidence>
<comment type="subcellular location">
    <subcellularLocation>
        <location evidence="1">Membrane</location>
        <topology evidence="1">Multi-pass membrane protein</topology>
    </subcellularLocation>
</comment>
<feature type="transmembrane region" description="Helical" evidence="7">
    <location>
        <begin position="378"/>
        <end position="395"/>
    </location>
</feature>
<dbReference type="InterPro" id="IPR020846">
    <property type="entry name" value="MFS_dom"/>
</dbReference>
<dbReference type="PATRIC" id="fig|758793.3.peg.5222"/>
<dbReference type="PANTHER" id="PTHR23511:SF34">
    <property type="entry name" value="SYNAPTIC VESICLE GLYCOPROTEIN 2"/>
    <property type="match status" value="1"/>
</dbReference>
<keyword evidence="4 7" id="KW-0812">Transmembrane</keyword>
<protein>
    <submittedName>
        <fullName evidence="9">Major facilitator superfamily MFS_1</fullName>
    </submittedName>
</protein>
<dbReference type="SUPFAM" id="SSF103473">
    <property type="entry name" value="MFS general substrate transporter"/>
    <property type="match status" value="1"/>
</dbReference>
<feature type="transmembrane region" description="Helical" evidence="7">
    <location>
        <begin position="138"/>
        <end position="157"/>
    </location>
</feature>
<feature type="transmembrane region" description="Helical" evidence="7">
    <location>
        <begin position="163"/>
        <end position="184"/>
    </location>
</feature>
<dbReference type="PANTHER" id="PTHR23511">
    <property type="entry name" value="SYNAPTIC VESICLE GLYCOPROTEIN 2"/>
    <property type="match status" value="1"/>
</dbReference>
<keyword evidence="5 7" id="KW-1133">Transmembrane helix</keyword>
<feature type="transmembrane region" description="Helical" evidence="7">
    <location>
        <begin position="351"/>
        <end position="371"/>
    </location>
</feature>
<feature type="transmembrane region" description="Helical" evidence="7">
    <location>
        <begin position="101"/>
        <end position="126"/>
    </location>
</feature>
<dbReference type="GO" id="GO:0022857">
    <property type="term" value="F:transmembrane transporter activity"/>
    <property type="evidence" value="ECO:0007669"/>
    <property type="project" value="InterPro"/>
</dbReference>
<dbReference type="PROSITE" id="PS00217">
    <property type="entry name" value="SUGAR_TRANSPORT_2"/>
    <property type="match status" value="1"/>
</dbReference>
<keyword evidence="10" id="KW-1185">Reference proteome</keyword>
<feature type="transmembrane region" description="Helical" evidence="7">
    <location>
        <begin position="314"/>
        <end position="331"/>
    </location>
</feature>
<evidence type="ECO:0000256" key="2">
    <source>
        <dbReference type="ARBA" id="ARBA00010992"/>
    </source>
</evidence>
<dbReference type="Pfam" id="PF00083">
    <property type="entry name" value="Sugar_tr"/>
    <property type="match status" value="1"/>
</dbReference>
<feature type="transmembrane region" description="Helical" evidence="7">
    <location>
        <begin position="229"/>
        <end position="246"/>
    </location>
</feature>
<feature type="transmembrane region" description="Helical" evidence="7">
    <location>
        <begin position="466"/>
        <end position="486"/>
    </location>
</feature>
<evidence type="ECO:0000259" key="8">
    <source>
        <dbReference type="PROSITE" id="PS50850"/>
    </source>
</evidence>
<gene>
    <name evidence="9" type="ORF">BRPE64_DCDS00660</name>
</gene>
<keyword evidence="6 7" id="KW-0472">Membrane</keyword>
<dbReference type="GO" id="GO:0016020">
    <property type="term" value="C:membrane"/>
    <property type="evidence" value="ECO:0007669"/>
    <property type="project" value="UniProtKB-SubCell"/>
</dbReference>
<feature type="transmembrane region" description="Helical" evidence="7">
    <location>
        <begin position="61"/>
        <end position="81"/>
    </location>
</feature>
<comment type="similarity">
    <text evidence="2">Belongs to the major facilitator superfamily. Sugar transporter (TC 2.A.1.1) family.</text>
</comment>
<dbReference type="PROSITE" id="PS50850">
    <property type="entry name" value="MFS"/>
    <property type="match status" value="1"/>
</dbReference>
<geneLocation type="plasmid" evidence="9 10">
    <name>p1</name>
</geneLocation>
<evidence type="ECO:0000256" key="7">
    <source>
        <dbReference type="SAM" id="Phobius"/>
    </source>
</evidence>
<keyword evidence="3" id="KW-0813">Transport</keyword>
<feature type="transmembrane region" description="Helical" evidence="7">
    <location>
        <begin position="401"/>
        <end position="424"/>
    </location>
</feature>
<dbReference type="AlphaFoldDB" id="R4X455"/>
<evidence type="ECO:0000256" key="1">
    <source>
        <dbReference type="ARBA" id="ARBA00004141"/>
    </source>
</evidence>
<evidence type="ECO:0000313" key="9">
    <source>
        <dbReference type="EMBL" id="BAN27002.1"/>
    </source>
</evidence>
<dbReference type="HOGENOM" id="CLU_001265_46_6_4"/>
<evidence type="ECO:0000256" key="6">
    <source>
        <dbReference type="ARBA" id="ARBA00023136"/>
    </source>
</evidence>
<dbReference type="Proteomes" id="UP000013966">
    <property type="component" value="Plasmid p1"/>
</dbReference>
<evidence type="ECO:0000256" key="5">
    <source>
        <dbReference type="ARBA" id="ARBA00022989"/>
    </source>
</evidence>
<dbReference type="Gene3D" id="1.20.1250.20">
    <property type="entry name" value="MFS general substrate transporter like domains"/>
    <property type="match status" value="1"/>
</dbReference>
<feature type="domain" description="Major facilitator superfamily (MFS) profile" evidence="8">
    <location>
        <begin position="64"/>
        <end position="491"/>
    </location>
</feature>
<dbReference type="KEGG" id="buo:BRPE64_DCDS00660"/>